<sequence length="108" mass="11458">MGNDNAKGHPPLDPKVADKLLHKLGNDDHFRDLFVQDPAAALGGLGLAPAQTKAALSDTSCMMVTNIAPKEEIQASLSELRTYLTSTDTHTVVHCFEAGSVASSLRSK</sequence>
<evidence type="ECO:0000313" key="1">
    <source>
        <dbReference type="EMBL" id="RDZ26780.1"/>
    </source>
</evidence>
<proteinExistence type="predicted"/>
<accession>A0A371JYV6</accession>
<dbReference type="RefSeq" id="WP_115861142.1">
    <property type="nucleotide sequence ID" value="NZ_QTSU01000003.1"/>
</dbReference>
<keyword evidence="2" id="KW-1185">Reference proteome</keyword>
<comment type="caution">
    <text evidence="1">The sequence shown here is derived from an EMBL/GenBank/DDBJ whole genome shotgun (WGS) entry which is preliminary data.</text>
</comment>
<dbReference type="NCBIfam" id="TIGR04509">
    <property type="entry name" value="mod_pep_NH_fam"/>
    <property type="match status" value="1"/>
</dbReference>
<reference evidence="1 2" key="1">
    <citation type="submission" date="2018-08" db="EMBL/GenBank/DDBJ databases">
        <title>Lysobacter sp. zong2l5, whole genome shotgun sequence.</title>
        <authorList>
            <person name="Zhang X."/>
            <person name="Feng G."/>
            <person name="Zhu H."/>
        </authorList>
    </citation>
    <scope>NUCLEOTIDE SEQUENCE [LARGE SCALE GENOMIC DNA]</scope>
    <source>
        <strain evidence="2">zong2l5</strain>
    </source>
</reference>
<evidence type="ECO:0000313" key="2">
    <source>
        <dbReference type="Proteomes" id="UP000264492"/>
    </source>
</evidence>
<name>A0A371JYV6_9GAMM</name>
<dbReference type="EMBL" id="QTSU01000003">
    <property type="protein sequence ID" value="RDZ26780.1"/>
    <property type="molecule type" value="Genomic_DNA"/>
</dbReference>
<gene>
    <name evidence="1" type="ORF">DX914_17580</name>
</gene>
<protein>
    <submittedName>
        <fullName evidence="1">Putative modified peptide</fullName>
    </submittedName>
</protein>
<dbReference type="Proteomes" id="UP000264492">
    <property type="component" value="Unassembled WGS sequence"/>
</dbReference>
<organism evidence="1 2">
    <name type="scientific">Lysobacter silvisoli</name>
    <dbReference type="NCBI Taxonomy" id="2293254"/>
    <lineage>
        <taxon>Bacteria</taxon>
        <taxon>Pseudomonadati</taxon>
        <taxon>Pseudomonadota</taxon>
        <taxon>Gammaproteobacteria</taxon>
        <taxon>Lysobacterales</taxon>
        <taxon>Lysobacteraceae</taxon>
        <taxon>Lysobacter</taxon>
    </lineage>
</organism>
<dbReference type="InterPro" id="IPR030976">
    <property type="entry name" value="Mod_pep_NH_fam"/>
</dbReference>
<dbReference type="AlphaFoldDB" id="A0A371JYV6"/>
<dbReference type="OrthoDB" id="6008593at2"/>